<protein>
    <recommendedName>
        <fullName evidence="4">Extensin domain-containing protein</fullName>
    </recommendedName>
</protein>
<feature type="compositionally biased region" description="Acidic residues" evidence="1">
    <location>
        <begin position="27"/>
        <end position="36"/>
    </location>
</feature>
<evidence type="ECO:0000256" key="1">
    <source>
        <dbReference type="SAM" id="MobiDB-lite"/>
    </source>
</evidence>
<evidence type="ECO:0000313" key="3">
    <source>
        <dbReference type="Proteomes" id="UP001310594"/>
    </source>
</evidence>
<feature type="compositionally biased region" description="Polar residues" evidence="1">
    <location>
        <begin position="48"/>
        <end position="59"/>
    </location>
</feature>
<feature type="region of interest" description="Disordered" evidence="1">
    <location>
        <begin position="183"/>
        <end position="337"/>
    </location>
</feature>
<evidence type="ECO:0008006" key="4">
    <source>
        <dbReference type="Google" id="ProtNLM"/>
    </source>
</evidence>
<feature type="region of interest" description="Disordered" evidence="1">
    <location>
        <begin position="542"/>
        <end position="706"/>
    </location>
</feature>
<sequence length="804" mass="89408">MVFWKRSQPTQAARATPNSGMDHSDEIIAEDVEEPDERQQWTPLKMNDTYTKTRPTESMFNRRESLLTRQLHSETEHSDEDHTHRPPRTLSTQSTWSNPSVASTAELTSDDGRSMPSPAMSPPLLPTHAYGTVPVHETALDQHVKIVGQDNALQSEPGAEKSVEATLGRKRCIMFACRGKEETKAKEKAPSPAPPPAPVQVTATPPKRKCAIKFNCPMRGSGTTKSAESTPAKRPMSPPPPERKPSALSVGMANKTHRGSDSTVTHVSPKNVRKSPTIITTAPTPIATDLPRPLAGRESSNALDEAGAEAMRFHEFASSDDEPEEWMKESSCHRSRLTIDDTLKKEIDIRKVCEEVDEEALEEDDDEEADVDEADEVGVLDDEDEAEEEANEDDDEDDDEEEEEDEDESDDGFHSDDEHGFAASDSEGEDSDYEWWKPGGSTAATSTDQLDRLSISHKSDDKVVASSLNSMSSGQLSPRPTKRPSYRRHRNQGTSRSIAIPNDNQADVANDELPDSTDFVCGTLDEDRPLEQAYLTRKTAIEAAKHKARPQDIDPTFPTSDPEMDEEDDEDLEDPEESEQEENMMHGSMDEMHHEGSTLKRRPSPHRRTTHRSPPPPARHPSPAPRRCSKHYSPPPPTRRLTTKSPPPQRKLFGQSPRRGKSPAPHHRMTSPPNSRISSPTAAHAFKHSSKALAERPQLTHTASLPRGGFLLSRLGESIQEDPEDADATRTTEVPKRGAIDIVKGLEKKRQRRREKMHQKLCAKAAAKGEKTYKVKPGKGCERMREVGLQLQEYHGKAQHILSL</sequence>
<feature type="compositionally biased region" description="Low complexity" evidence="1">
    <location>
        <begin position="466"/>
        <end position="477"/>
    </location>
</feature>
<proteinExistence type="predicted"/>
<dbReference type="EMBL" id="JAVRQU010000018">
    <property type="protein sequence ID" value="KAK5692902.1"/>
    <property type="molecule type" value="Genomic_DNA"/>
</dbReference>
<feature type="compositionally biased region" description="Polar residues" evidence="1">
    <location>
        <begin position="7"/>
        <end position="21"/>
    </location>
</feature>
<evidence type="ECO:0000313" key="2">
    <source>
        <dbReference type="EMBL" id="KAK5692902.1"/>
    </source>
</evidence>
<comment type="caution">
    <text evidence="2">The sequence shown here is derived from an EMBL/GenBank/DDBJ whole genome shotgun (WGS) entry which is preliminary data.</text>
</comment>
<feature type="compositionally biased region" description="Acidic residues" evidence="1">
    <location>
        <begin position="562"/>
        <end position="582"/>
    </location>
</feature>
<feature type="compositionally biased region" description="Basic residues" evidence="1">
    <location>
        <begin position="658"/>
        <end position="669"/>
    </location>
</feature>
<feature type="region of interest" description="Disordered" evidence="1">
    <location>
        <begin position="1"/>
        <end position="128"/>
    </location>
</feature>
<feature type="compositionally biased region" description="Basic and acidic residues" evidence="1">
    <location>
        <begin position="325"/>
        <end position="337"/>
    </location>
</feature>
<feature type="compositionally biased region" description="Basic and acidic residues" evidence="1">
    <location>
        <begin position="588"/>
        <end position="598"/>
    </location>
</feature>
<feature type="compositionally biased region" description="Basic and acidic residues" evidence="1">
    <location>
        <begin position="542"/>
        <end position="552"/>
    </location>
</feature>
<feature type="compositionally biased region" description="Polar residues" evidence="1">
    <location>
        <begin position="671"/>
        <end position="681"/>
    </location>
</feature>
<name>A0AAN7VNF4_9PEZI</name>
<feature type="compositionally biased region" description="Basic residues" evidence="1">
    <location>
        <begin position="599"/>
        <end position="611"/>
    </location>
</feature>
<dbReference type="Proteomes" id="UP001310594">
    <property type="component" value="Unassembled WGS sequence"/>
</dbReference>
<dbReference type="InterPro" id="IPR018853">
    <property type="entry name" value="DUF2457"/>
</dbReference>
<gene>
    <name evidence="2" type="ORF">LTR97_010378</name>
</gene>
<feature type="region of interest" description="Disordered" evidence="1">
    <location>
        <begin position="356"/>
        <end position="523"/>
    </location>
</feature>
<feature type="compositionally biased region" description="Basic and acidic residues" evidence="1">
    <location>
        <begin position="60"/>
        <end position="84"/>
    </location>
</feature>
<organism evidence="2 3">
    <name type="scientific">Elasticomyces elasticus</name>
    <dbReference type="NCBI Taxonomy" id="574655"/>
    <lineage>
        <taxon>Eukaryota</taxon>
        <taxon>Fungi</taxon>
        <taxon>Dikarya</taxon>
        <taxon>Ascomycota</taxon>
        <taxon>Pezizomycotina</taxon>
        <taxon>Dothideomycetes</taxon>
        <taxon>Dothideomycetidae</taxon>
        <taxon>Mycosphaerellales</taxon>
        <taxon>Teratosphaeriaceae</taxon>
        <taxon>Elasticomyces</taxon>
    </lineage>
</organism>
<feature type="compositionally biased region" description="Pro residues" evidence="1">
    <location>
        <begin position="613"/>
        <end position="624"/>
    </location>
</feature>
<feature type="compositionally biased region" description="Basic residues" evidence="1">
    <location>
        <begin position="480"/>
        <end position="491"/>
    </location>
</feature>
<dbReference type="AlphaFoldDB" id="A0AAN7VNF4"/>
<feature type="compositionally biased region" description="Polar residues" evidence="1">
    <location>
        <begin position="89"/>
        <end position="107"/>
    </location>
</feature>
<reference evidence="2" key="1">
    <citation type="submission" date="2023-08" db="EMBL/GenBank/DDBJ databases">
        <title>Black Yeasts Isolated from many extreme environments.</title>
        <authorList>
            <person name="Coleine C."/>
            <person name="Stajich J.E."/>
            <person name="Selbmann L."/>
        </authorList>
    </citation>
    <scope>NUCLEOTIDE SEQUENCE</scope>
    <source>
        <strain evidence="2">CCFEE 5810</strain>
    </source>
</reference>
<feature type="compositionally biased region" description="Low complexity" evidence="1">
    <location>
        <begin position="276"/>
        <end position="288"/>
    </location>
</feature>
<feature type="compositionally biased region" description="Basic and acidic residues" evidence="1">
    <location>
        <begin position="411"/>
        <end position="420"/>
    </location>
</feature>
<feature type="compositionally biased region" description="Polar residues" evidence="1">
    <location>
        <begin position="492"/>
        <end position="507"/>
    </location>
</feature>
<dbReference type="Pfam" id="PF10446">
    <property type="entry name" value="DUF2457"/>
    <property type="match status" value="1"/>
</dbReference>
<accession>A0AAN7VNF4</accession>
<feature type="compositionally biased region" description="Acidic residues" evidence="1">
    <location>
        <begin position="356"/>
        <end position="410"/>
    </location>
</feature>